<evidence type="ECO:0000313" key="3">
    <source>
        <dbReference type="Proteomes" id="UP000580043"/>
    </source>
</evidence>
<evidence type="ECO:0008006" key="4">
    <source>
        <dbReference type="Google" id="ProtNLM"/>
    </source>
</evidence>
<protein>
    <recommendedName>
        <fullName evidence="4">Lipoprotein</fullName>
    </recommendedName>
</protein>
<feature type="signal peptide" evidence="1">
    <location>
        <begin position="1"/>
        <end position="31"/>
    </location>
</feature>
<reference evidence="2 3" key="1">
    <citation type="submission" date="2020-04" db="EMBL/GenBank/DDBJ databases">
        <title>Zoogloea sp. G-4-1-14 isolated from soil.</title>
        <authorList>
            <person name="Dahal R.H."/>
        </authorList>
    </citation>
    <scope>NUCLEOTIDE SEQUENCE [LARGE SCALE GENOMIC DNA]</scope>
    <source>
        <strain evidence="2 3">G-4-1-14</strain>
    </source>
</reference>
<keyword evidence="3" id="KW-1185">Reference proteome</keyword>
<dbReference type="RefSeq" id="WP_169146373.1">
    <property type="nucleotide sequence ID" value="NZ_JABBGA010000010.1"/>
</dbReference>
<feature type="chain" id="PRO_5032930013" description="Lipoprotein" evidence="1">
    <location>
        <begin position="32"/>
        <end position="181"/>
    </location>
</feature>
<sequence length="181" mass="18920">MIRQNHICKHVAAPAAALALLLAGCASPANRQAMIPQVLGPLQTHPYSVRVQSSGGSDTGALDSSNISDADLKSAIEEAVVSNKVFKSVVQGKDGDYELSVRVTSLSKPIIGFSFTVDMEAAWSLLKVSDRSVVMRKSIKSSGTATAGDSLVGVTRLRLAVEASARDNISQGLQAVSALKL</sequence>
<organism evidence="2 3">
    <name type="scientific">Zoogloea dura</name>
    <dbReference type="NCBI Taxonomy" id="2728840"/>
    <lineage>
        <taxon>Bacteria</taxon>
        <taxon>Pseudomonadati</taxon>
        <taxon>Pseudomonadota</taxon>
        <taxon>Betaproteobacteria</taxon>
        <taxon>Rhodocyclales</taxon>
        <taxon>Zoogloeaceae</taxon>
        <taxon>Zoogloea</taxon>
    </lineage>
</organism>
<dbReference type="EMBL" id="JABBGA010000010">
    <property type="protein sequence ID" value="NML26832.1"/>
    <property type="molecule type" value="Genomic_DNA"/>
</dbReference>
<dbReference type="AlphaFoldDB" id="A0A848G6M1"/>
<proteinExistence type="predicted"/>
<accession>A0A848G6M1</accession>
<dbReference type="PROSITE" id="PS51257">
    <property type="entry name" value="PROKAR_LIPOPROTEIN"/>
    <property type="match status" value="1"/>
</dbReference>
<keyword evidence="1" id="KW-0732">Signal</keyword>
<dbReference type="Proteomes" id="UP000580043">
    <property type="component" value="Unassembled WGS sequence"/>
</dbReference>
<gene>
    <name evidence="2" type="ORF">HHL15_13835</name>
</gene>
<evidence type="ECO:0000256" key="1">
    <source>
        <dbReference type="SAM" id="SignalP"/>
    </source>
</evidence>
<evidence type="ECO:0000313" key="2">
    <source>
        <dbReference type="EMBL" id="NML26832.1"/>
    </source>
</evidence>
<comment type="caution">
    <text evidence="2">The sequence shown here is derived from an EMBL/GenBank/DDBJ whole genome shotgun (WGS) entry which is preliminary data.</text>
</comment>
<name>A0A848G6M1_9RHOO</name>